<dbReference type="SFLD" id="SFLDF00288">
    <property type="entry name" value="HemN-like__clustered_with_nucl"/>
    <property type="match status" value="1"/>
</dbReference>
<keyword evidence="9" id="KW-0963">Cytoplasm</keyword>
<evidence type="ECO:0000256" key="3">
    <source>
        <dbReference type="ARBA" id="ARBA00022617"/>
    </source>
</evidence>
<accession>A0A6A8M8G9</accession>
<evidence type="ECO:0000256" key="6">
    <source>
        <dbReference type="ARBA" id="ARBA00023004"/>
    </source>
</evidence>
<dbReference type="GO" id="GO:0051539">
    <property type="term" value="F:4 iron, 4 sulfur cluster binding"/>
    <property type="evidence" value="ECO:0007669"/>
    <property type="project" value="UniProtKB-UniRule"/>
</dbReference>
<evidence type="ECO:0000256" key="4">
    <source>
        <dbReference type="ARBA" id="ARBA00022691"/>
    </source>
</evidence>
<comment type="caution">
    <text evidence="11">The sequence shown here is derived from an EMBL/GenBank/DDBJ whole genome shotgun (WGS) entry which is preliminary data.</text>
</comment>
<dbReference type="InterPro" id="IPR013785">
    <property type="entry name" value="Aldolase_TIM"/>
</dbReference>
<evidence type="ECO:0000256" key="9">
    <source>
        <dbReference type="RuleBase" id="RU364116"/>
    </source>
</evidence>
<evidence type="ECO:0000259" key="10">
    <source>
        <dbReference type="PROSITE" id="PS51918"/>
    </source>
</evidence>
<organism evidence="11">
    <name type="scientific">Baileyella intestinalis</name>
    <dbReference type="NCBI Taxonomy" id="2606709"/>
    <lineage>
        <taxon>Bacteria</taxon>
        <taxon>Bacillati</taxon>
        <taxon>Bacillota</taxon>
        <taxon>Clostridia</taxon>
        <taxon>Peptostreptococcales</taxon>
        <taxon>Anaerovoracaceae</taxon>
        <taxon>Baileyella</taxon>
    </lineage>
</organism>
<dbReference type="SUPFAM" id="SSF102114">
    <property type="entry name" value="Radical SAM enzymes"/>
    <property type="match status" value="1"/>
</dbReference>
<evidence type="ECO:0000256" key="7">
    <source>
        <dbReference type="ARBA" id="ARBA00023014"/>
    </source>
</evidence>
<dbReference type="NCBIfam" id="TIGR00539">
    <property type="entry name" value="hemN_rel"/>
    <property type="match status" value="1"/>
</dbReference>
<dbReference type="InterPro" id="IPR034505">
    <property type="entry name" value="Coproporphyrinogen-III_oxidase"/>
</dbReference>
<dbReference type="Pfam" id="PF04055">
    <property type="entry name" value="Radical_SAM"/>
    <property type="match status" value="1"/>
</dbReference>
<comment type="subcellular location">
    <subcellularLocation>
        <location evidence="9">Cytoplasm</location>
    </subcellularLocation>
</comment>
<keyword evidence="3 9" id="KW-0349">Heme</keyword>
<dbReference type="Gene3D" id="3.20.20.70">
    <property type="entry name" value="Aldolase class I"/>
    <property type="match status" value="1"/>
</dbReference>
<dbReference type="InterPro" id="IPR058240">
    <property type="entry name" value="rSAM_sf"/>
</dbReference>
<keyword evidence="8 9" id="KW-0143">Chaperone</keyword>
<keyword evidence="7 9" id="KW-0411">Iron-sulfur</keyword>
<dbReference type="AlphaFoldDB" id="A0A6A8M8G9"/>
<evidence type="ECO:0000256" key="1">
    <source>
        <dbReference type="ARBA" id="ARBA00006100"/>
    </source>
</evidence>
<evidence type="ECO:0000256" key="5">
    <source>
        <dbReference type="ARBA" id="ARBA00022723"/>
    </source>
</evidence>
<keyword evidence="6 9" id="KW-0408">Iron</keyword>
<comment type="function">
    <text evidence="9">Probably acts as a heme chaperone, transferring heme to an unknown acceptor. Binds one molecule of heme per monomer, possibly covalently. Binds 1 [4Fe-4S] cluster. The cluster is coordinated with 3 cysteines and an exchangeable S-adenosyl-L-methionine.</text>
</comment>
<keyword evidence="4 9" id="KW-0949">S-adenosyl-L-methionine</keyword>
<proteinExistence type="inferred from homology"/>
<dbReference type="InterPro" id="IPR004559">
    <property type="entry name" value="HemW-like"/>
</dbReference>
<keyword evidence="5 9" id="KW-0479">Metal-binding</keyword>
<dbReference type="GO" id="GO:0046872">
    <property type="term" value="F:metal ion binding"/>
    <property type="evidence" value="ECO:0007669"/>
    <property type="project" value="UniProtKB-UniRule"/>
</dbReference>
<evidence type="ECO:0000256" key="2">
    <source>
        <dbReference type="ARBA" id="ARBA00017228"/>
    </source>
</evidence>
<dbReference type="PROSITE" id="PS51918">
    <property type="entry name" value="RADICAL_SAM"/>
    <property type="match status" value="1"/>
</dbReference>
<reference evidence="11" key="1">
    <citation type="submission" date="2019-09" db="EMBL/GenBank/DDBJ databases">
        <title>In-depth cultivation of the pig gut microbiome towards novel bacterial diversity and tailored functional studies.</title>
        <authorList>
            <person name="Wylensek D."/>
            <person name="Hitch T.C.A."/>
            <person name="Clavel T."/>
        </authorList>
    </citation>
    <scope>NUCLEOTIDE SEQUENCE</scope>
    <source>
        <strain evidence="11">RF-744-FAT-WT-3</strain>
    </source>
</reference>
<dbReference type="InterPro" id="IPR006638">
    <property type="entry name" value="Elp3/MiaA/NifB-like_rSAM"/>
</dbReference>
<dbReference type="SFLD" id="SFLDG01065">
    <property type="entry name" value="anaerobic_coproporphyrinogen-I"/>
    <property type="match status" value="2"/>
</dbReference>
<dbReference type="PANTHER" id="PTHR13932:SF5">
    <property type="entry name" value="RADICAL S-ADENOSYL METHIONINE DOMAIN-CONTAINING PROTEIN 1, MITOCHONDRIAL"/>
    <property type="match status" value="1"/>
</dbReference>
<dbReference type="SFLD" id="SFLDF00562">
    <property type="entry name" value="HemN-like__clustered_with_heat"/>
    <property type="match status" value="1"/>
</dbReference>
<dbReference type="GO" id="GO:0005737">
    <property type="term" value="C:cytoplasm"/>
    <property type="evidence" value="ECO:0007669"/>
    <property type="project" value="UniProtKB-SubCell"/>
</dbReference>
<dbReference type="InterPro" id="IPR007197">
    <property type="entry name" value="rSAM"/>
</dbReference>
<dbReference type="RefSeq" id="WP_154571590.1">
    <property type="nucleotide sequence ID" value="NZ_VUNB01000001.1"/>
</dbReference>
<dbReference type="SMART" id="SM00729">
    <property type="entry name" value="Elp3"/>
    <property type="match status" value="1"/>
</dbReference>
<name>A0A6A8M8G9_9FIRM</name>
<dbReference type="SFLD" id="SFLDS00029">
    <property type="entry name" value="Radical_SAM"/>
    <property type="match status" value="2"/>
</dbReference>
<dbReference type="GO" id="GO:0004109">
    <property type="term" value="F:coproporphyrinogen oxidase activity"/>
    <property type="evidence" value="ECO:0007669"/>
    <property type="project" value="InterPro"/>
</dbReference>
<keyword evidence="9" id="KW-0004">4Fe-4S</keyword>
<feature type="domain" description="Radical SAM core" evidence="10">
    <location>
        <begin position="3"/>
        <end position="259"/>
    </location>
</feature>
<comment type="similarity">
    <text evidence="1">Belongs to the anaerobic coproporphyrinogen-III oxidase family. HemW subfamily.</text>
</comment>
<gene>
    <name evidence="11" type="primary">hemW</name>
    <name evidence="11" type="ORF">FYJ66_00605</name>
</gene>
<evidence type="ECO:0000256" key="8">
    <source>
        <dbReference type="ARBA" id="ARBA00023186"/>
    </source>
</evidence>
<evidence type="ECO:0000313" key="11">
    <source>
        <dbReference type="EMBL" id="MST68114.1"/>
    </source>
</evidence>
<dbReference type="PANTHER" id="PTHR13932">
    <property type="entry name" value="COPROPORPHYRINIGEN III OXIDASE"/>
    <property type="match status" value="1"/>
</dbReference>
<sequence>MTTNNNYSTGVYIHIPFCIKKCNYCAFLSEGICENSKYEKEPMGSFVAEEDCTELWNRKIQRYVNSLIKEIEIRGKGEIVNSVFFGGGTPSILSASQVNSVIEAVKNNFSLEKGCEITLEANPATLSFEKLRGYREAGVNRLSLGVQSTRDSTLKYLGRIHSAEQAAGDVRLARKAGFDNINLDLIFAVPGTGIPDVMKDLENITALEPEHISFYSLQLEEGTPFFRAFEEGKLHEVPDDIDRQMYHRGCEFLKERGYIHYEISNFARPGRESRHNLKYWSMEPYYGLGLGASSFLPVFSEEGKIPARHRSLSGEAPENGGHEKDFFYRSTNVSDLDEYCKNIENDTYKPGEIHRNNEKDSISEGIFTGLRRMEGITWQEIYRLSEDFHETQNCSDAVAEQWFRKYYDEQTGELEDFAAGGFVIVDSRGMRLTQKGIDISNKIMALFV</sequence>
<dbReference type="EMBL" id="VUNB01000001">
    <property type="protein sequence ID" value="MST68114.1"/>
    <property type="molecule type" value="Genomic_DNA"/>
</dbReference>
<dbReference type="GO" id="GO:0006779">
    <property type="term" value="P:porphyrin-containing compound biosynthetic process"/>
    <property type="evidence" value="ECO:0007669"/>
    <property type="project" value="InterPro"/>
</dbReference>
<protein>
    <recommendedName>
        <fullName evidence="2 9">Heme chaperone HemW</fullName>
    </recommendedName>
</protein>